<organism evidence="3 4">
    <name type="scientific">Lysinibacillus louembei</name>
    <dbReference type="NCBI Taxonomy" id="1470088"/>
    <lineage>
        <taxon>Bacteria</taxon>
        <taxon>Bacillati</taxon>
        <taxon>Bacillota</taxon>
        <taxon>Bacilli</taxon>
        <taxon>Bacillales</taxon>
        <taxon>Bacillaceae</taxon>
        <taxon>Lysinibacillus</taxon>
    </lineage>
</organism>
<dbReference type="Gene3D" id="2.30.30.290">
    <property type="entry name" value="YopX-like domains"/>
    <property type="match status" value="1"/>
</dbReference>
<dbReference type="RefSeq" id="WP_319837051.1">
    <property type="nucleotide sequence ID" value="NZ_CP137624.1"/>
</dbReference>
<keyword evidence="1" id="KW-1133">Transmembrane helix</keyword>
<accession>A0ABZ0S3Z3</accession>
<reference evidence="3 4" key="1">
    <citation type="submission" date="2023-09" db="EMBL/GenBank/DDBJ databases">
        <authorList>
            <person name="Page C.A."/>
            <person name="Perez-Diaz I.M."/>
        </authorList>
    </citation>
    <scope>NUCLEOTIDE SEQUENCE [LARGE SCALE GENOMIC DNA]</scope>
    <source>
        <strain evidence="3 4">Ll15</strain>
    </source>
</reference>
<feature type="domain" description="YopX protein" evidence="2">
    <location>
        <begin position="9"/>
        <end position="150"/>
    </location>
</feature>
<sequence>MQGNYRTTKFRGKRIDNGKWVSGSLIVSNFSYFIVVSVSTFNASSTTLISTMTYHEVHPESVGECSGLKDKNGKEIYEGDIVKVRNGATTFESYFIGDVVFENAKFGYKAVKFEGSYPPHIPKKNSVVSLGTSEMIEIIGNIHEHSHLLEVQA</sequence>
<dbReference type="Pfam" id="PF09643">
    <property type="entry name" value="YopX"/>
    <property type="match status" value="1"/>
</dbReference>
<evidence type="ECO:0000256" key="1">
    <source>
        <dbReference type="SAM" id="Phobius"/>
    </source>
</evidence>
<dbReference type="NCBIfam" id="TIGR01671">
    <property type="entry name" value="phage_TIGR01671"/>
    <property type="match status" value="1"/>
</dbReference>
<proteinExistence type="predicted"/>
<dbReference type="InterPro" id="IPR010024">
    <property type="entry name" value="CHP16711"/>
</dbReference>
<dbReference type="InterPro" id="IPR023385">
    <property type="entry name" value="YopX-like_C"/>
</dbReference>
<evidence type="ECO:0000313" key="4">
    <source>
        <dbReference type="Proteomes" id="UP001322664"/>
    </source>
</evidence>
<dbReference type="InterPro" id="IPR019096">
    <property type="entry name" value="YopX_protein"/>
</dbReference>
<dbReference type="Proteomes" id="UP001322664">
    <property type="component" value="Chromosome"/>
</dbReference>
<evidence type="ECO:0000259" key="2">
    <source>
        <dbReference type="Pfam" id="PF09643"/>
    </source>
</evidence>
<protein>
    <submittedName>
        <fullName evidence="3">YopX family protein</fullName>
    </submittedName>
</protein>
<dbReference type="SUPFAM" id="SSF159006">
    <property type="entry name" value="YopX-like"/>
    <property type="match status" value="1"/>
</dbReference>
<evidence type="ECO:0000313" key="3">
    <source>
        <dbReference type="EMBL" id="WPK12272.1"/>
    </source>
</evidence>
<name>A0ABZ0S3Z3_9BACI</name>
<gene>
    <name evidence="3" type="ORF">R6U77_00875</name>
</gene>
<feature type="transmembrane region" description="Helical" evidence="1">
    <location>
        <begin position="20"/>
        <end position="41"/>
    </location>
</feature>
<dbReference type="EMBL" id="CP137624">
    <property type="protein sequence ID" value="WPK12272.1"/>
    <property type="molecule type" value="Genomic_DNA"/>
</dbReference>
<keyword evidence="1" id="KW-0472">Membrane</keyword>
<keyword evidence="1" id="KW-0812">Transmembrane</keyword>
<keyword evidence="4" id="KW-1185">Reference proteome</keyword>